<evidence type="ECO:0000313" key="4">
    <source>
        <dbReference type="Proteomes" id="UP000044806"/>
    </source>
</evidence>
<protein>
    <submittedName>
        <fullName evidence="2">Uncharacterized protein</fullName>
    </submittedName>
</protein>
<name>A0A656A4A2_VIBCL</name>
<evidence type="ECO:0000313" key="2">
    <source>
        <dbReference type="EMBL" id="CSC92448.1"/>
    </source>
</evidence>
<reference evidence="3 4" key="1">
    <citation type="submission" date="2015-07" db="EMBL/GenBank/DDBJ databases">
        <authorList>
            <consortium name="Pathogen Informatics"/>
        </authorList>
    </citation>
    <scope>NUCLEOTIDE SEQUENCE [LARGE SCALE GENOMIC DNA]</scope>
    <source>
        <strain evidence="2 3">A316</strain>
        <strain evidence="1 4">A51</strain>
    </source>
</reference>
<evidence type="ECO:0000313" key="3">
    <source>
        <dbReference type="Proteomes" id="UP000041770"/>
    </source>
</evidence>
<dbReference type="EMBL" id="CWOW01000018">
    <property type="protein sequence ID" value="CSB00486.1"/>
    <property type="molecule type" value="Genomic_DNA"/>
</dbReference>
<sequence length="72" mass="8162">MKEQELRLWIGPAVSLAVQGSSLLAIVETVGKKPAPERLTRYYVENPSLFISVLFLDWWNGVKAPFVQRVAF</sequence>
<organism evidence="2 3">
    <name type="scientific">Vibrio cholerae</name>
    <dbReference type="NCBI Taxonomy" id="666"/>
    <lineage>
        <taxon>Bacteria</taxon>
        <taxon>Pseudomonadati</taxon>
        <taxon>Pseudomonadota</taxon>
        <taxon>Gammaproteobacteria</taxon>
        <taxon>Vibrionales</taxon>
        <taxon>Vibrionaceae</taxon>
        <taxon>Vibrio</taxon>
    </lineage>
</organism>
<proteinExistence type="predicted"/>
<evidence type="ECO:0000313" key="1">
    <source>
        <dbReference type="EMBL" id="CSB00486.1"/>
    </source>
</evidence>
<dbReference type="Proteomes" id="UP000041770">
    <property type="component" value="Unassembled WGS sequence"/>
</dbReference>
<dbReference type="Proteomes" id="UP000044806">
    <property type="component" value="Unassembled WGS sequence"/>
</dbReference>
<dbReference type="EMBL" id="CWQY01000018">
    <property type="protein sequence ID" value="CSC92448.1"/>
    <property type="molecule type" value="Genomic_DNA"/>
</dbReference>
<gene>
    <name evidence="1" type="ORF">ERS013165_03052</name>
    <name evidence="2" type="ORF">ERS013200_02635</name>
</gene>
<accession>A0A656A4A2</accession>
<dbReference type="AlphaFoldDB" id="A0A656A4A2"/>